<feature type="domain" description="Tyr recombinase" evidence="2">
    <location>
        <begin position="3"/>
        <end position="165"/>
    </location>
</feature>
<dbReference type="GO" id="GO:0003677">
    <property type="term" value="F:DNA binding"/>
    <property type="evidence" value="ECO:0007669"/>
    <property type="project" value="InterPro"/>
</dbReference>
<evidence type="ECO:0000256" key="1">
    <source>
        <dbReference type="ARBA" id="ARBA00023172"/>
    </source>
</evidence>
<evidence type="ECO:0000313" key="3">
    <source>
        <dbReference type="EMBL" id="EAE0768434.1"/>
    </source>
</evidence>
<dbReference type="CDD" id="cd01189">
    <property type="entry name" value="INT_ICEBs1_C_like"/>
    <property type="match status" value="1"/>
</dbReference>
<evidence type="ECO:0000313" key="6">
    <source>
        <dbReference type="EMBL" id="HAB9176378.1"/>
    </source>
</evidence>
<evidence type="ECO:0000313" key="9">
    <source>
        <dbReference type="Proteomes" id="UP000535556"/>
    </source>
</evidence>
<dbReference type="Proteomes" id="UP000535556">
    <property type="component" value="Unassembled WGS sequence"/>
</dbReference>
<dbReference type="GO" id="GO:0006310">
    <property type="term" value="P:DNA recombination"/>
    <property type="evidence" value="ECO:0007669"/>
    <property type="project" value="UniProtKB-KW"/>
</dbReference>
<evidence type="ECO:0000313" key="8">
    <source>
        <dbReference type="Proteomes" id="UP000467247"/>
    </source>
</evidence>
<comment type="caution">
    <text evidence="6">The sequence shown here is derived from an EMBL/GenBank/DDBJ whole genome shotgun (WGS) entry which is preliminary data.</text>
</comment>
<dbReference type="Proteomes" id="UP000467247">
    <property type="component" value="Unassembled WGS sequence"/>
</dbReference>
<dbReference type="SUPFAM" id="SSF56349">
    <property type="entry name" value="DNA breaking-rejoining enzymes"/>
    <property type="match status" value="1"/>
</dbReference>
<evidence type="ECO:0000259" key="2">
    <source>
        <dbReference type="PROSITE" id="PS51898"/>
    </source>
</evidence>
<dbReference type="InterPro" id="IPR013762">
    <property type="entry name" value="Integrase-like_cat_sf"/>
</dbReference>
<protein>
    <submittedName>
        <fullName evidence="3">Site-specific integrase</fullName>
    </submittedName>
    <submittedName>
        <fullName evidence="6">Tyrosine-type recombinase/integrase</fullName>
    </submittedName>
</protein>
<keyword evidence="1" id="KW-0233">DNA recombination</keyword>
<dbReference type="GO" id="GO:0015074">
    <property type="term" value="P:DNA integration"/>
    <property type="evidence" value="ECO:0007669"/>
    <property type="project" value="InterPro"/>
</dbReference>
<dbReference type="InterPro" id="IPR011010">
    <property type="entry name" value="DNA_brk_join_enz"/>
</dbReference>
<dbReference type="Gene3D" id="1.10.443.10">
    <property type="entry name" value="Intergrase catalytic core"/>
    <property type="match status" value="1"/>
</dbReference>
<evidence type="ECO:0000313" key="4">
    <source>
        <dbReference type="EMBL" id="EAG6763824.1"/>
    </source>
</evidence>
<reference evidence="4 9" key="2">
    <citation type="submission" date="2019-04" db="EMBL/GenBank/DDBJ databases">
        <authorList>
            <consortium name="GenomeTrakr network: Whole genome sequencing for foodborne pathogen traceback"/>
        </authorList>
    </citation>
    <scope>NUCLEOTIDE SEQUENCE [LARGE SCALE GENOMIC DNA]</scope>
    <source>
        <strain evidence="4 9">NRRL B-33244</strain>
    </source>
</reference>
<dbReference type="EMBL" id="AANCZP010000003">
    <property type="protein sequence ID" value="EDN8269979.1"/>
    <property type="molecule type" value="Genomic_DNA"/>
</dbReference>
<dbReference type="InterPro" id="IPR002104">
    <property type="entry name" value="Integrase_catalytic"/>
</dbReference>
<dbReference type="Proteomes" id="UP000840928">
    <property type="component" value="Unassembled WGS sequence"/>
</dbReference>
<evidence type="ECO:0000313" key="5">
    <source>
        <dbReference type="EMBL" id="EDN8269979.1"/>
    </source>
</evidence>
<reference evidence="6" key="4">
    <citation type="submission" date="2020-01" db="EMBL/GenBank/DDBJ databases">
        <authorList>
            <consortium name="NCBI Pathogen Detection Project"/>
        </authorList>
    </citation>
    <scope>NUCLEOTIDE SEQUENCE</scope>
    <source>
        <strain evidence="6">CFIAFB20160038</strain>
    </source>
</reference>
<reference evidence="5 8" key="3">
    <citation type="submission" date="2020-01" db="EMBL/GenBank/DDBJ databases">
        <authorList>
            <consortium name="GenomeTrakr: Next Generation Sequencing Network for Food Pathogen Tracability"/>
        </authorList>
    </citation>
    <scope>NUCLEOTIDE SEQUENCE [LARGE SCALE GENOMIC DNA]</scope>
    <source>
        <strain evidence="3 7">CFSAN008016</strain>
        <strain evidence="5 8">FDA00015028</strain>
    </source>
</reference>
<dbReference type="PROSITE" id="PS51898">
    <property type="entry name" value="TYR_RECOMBINASE"/>
    <property type="match status" value="1"/>
</dbReference>
<gene>
    <name evidence="4" type="ORF">AF817_11390</name>
    <name evidence="3" type="ORF">DG57_01190</name>
    <name evidence="5" type="ORF">GT011_11570</name>
    <name evidence="6" type="ORF">GYU24_11745</name>
</gene>
<accession>A0A463KQV9</accession>
<name>A0A463KQV9_LISMN</name>
<dbReference type="AlphaFoldDB" id="A0A463KQV9"/>
<dbReference type="Proteomes" id="UP000388699">
    <property type="component" value="Unassembled WGS sequence"/>
</dbReference>
<dbReference type="EMBL" id="AABDDO010000003">
    <property type="protein sequence ID" value="EAG6763824.1"/>
    <property type="molecule type" value="Genomic_DNA"/>
</dbReference>
<sequence>MNVSENFYIKEELKKIFDCFKKLNDKRAITFFRVFAFLGLRKDEAMALQWKDIDFENRTVSIDKTLVELNKGELLIQSTKTDSSPRVITVDSGTLSLLKEWKNYIIQQKLSLGIREENLENNVVFSPSVLYRKTQYLGKAYPNHVMARVKKHFPNLKIIKVHDFR</sequence>
<reference evidence="6" key="1">
    <citation type="journal article" date="2018" name="Genome Biol.">
        <title>SKESA: strategic k-mer extension for scrupulous assemblies.</title>
        <authorList>
            <person name="Souvorov A."/>
            <person name="Agarwala R."/>
            <person name="Lipman D.J."/>
        </authorList>
    </citation>
    <scope>NUCLEOTIDE SEQUENCE [LARGE SCALE GENOMIC DNA]</scope>
    <source>
        <strain evidence="6">CFIAFB20160038</strain>
    </source>
</reference>
<evidence type="ECO:0000313" key="7">
    <source>
        <dbReference type="Proteomes" id="UP000388699"/>
    </source>
</evidence>
<dbReference type="EMBL" id="AAAQJJ010000001">
    <property type="protein sequence ID" value="EAE0768434.1"/>
    <property type="molecule type" value="Genomic_DNA"/>
</dbReference>
<dbReference type="Pfam" id="PF00589">
    <property type="entry name" value="Phage_integrase"/>
    <property type="match status" value="1"/>
</dbReference>
<dbReference type="RefSeq" id="WP_009924377.1">
    <property type="nucleotide sequence ID" value="NZ_CP025560.1"/>
</dbReference>
<dbReference type="EMBL" id="DAAIRR010000003">
    <property type="protein sequence ID" value="HAB9176378.1"/>
    <property type="molecule type" value="Genomic_DNA"/>
</dbReference>
<organism evidence="6">
    <name type="scientific">Listeria monocytogenes</name>
    <dbReference type="NCBI Taxonomy" id="1639"/>
    <lineage>
        <taxon>Bacteria</taxon>
        <taxon>Bacillati</taxon>
        <taxon>Bacillota</taxon>
        <taxon>Bacilli</taxon>
        <taxon>Bacillales</taxon>
        <taxon>Listeriaceae</taxon>
        <taxon>Listeria</taxon>
    </lineage>
</organism>
<proteinExistence type="predicted"/>